<dbReference type="EMBL" id="JAGSPB010000005">
    <property type="protein sequence ID" value="MBV7267559.1"/>
    <property type="molecule type" value="Genomic_DNA"/>
</dbReference>
<protein>
    <submittedName>
        <fullName evidence="2">Uncharacterized protein</fullName>
    </submittedName>
</protein>
<reference evidence="2 3" key="1">
    <citation type="submission" date="2021-04" db="EMBL/GenBank/DDBJ databases">
        <authorList>
            <person name="Pira H."/>
            <person name="Risdian C."/>
            <person name="Wink J."/>
        </authorList>
    </citation>
    <scope>NUCLEOTIDE SEQUENCE [LARGE SCALE GENOMIC DNA]</scope>
    <source>
        <strain evidence="2 3">WH131</strain>
    </source>
</reference>
<dbReference type="RefSeq" id="WP_218318096.1">
    <property type="nucleotide sequence ID" value="NZ_JAGSPB010000005.1"/>
</dbReference>
<proteinExistence type="predicted"/>
<gene>
    <name evidence="2" type="ORF">KCG45_15340</name>
</gene>
<name>A0ABS6SR85_9SPHN</name>
<sequence length="91" mass="10237">MDYLQLEGFREAVQGLKGSKTAPDCPLGAETRESLVERLADARRTVRYLERLISAYEHRDARRSSQLSLPVANRSERSEGGSRRKGFLDVG</sequence>
<evidence type="ECO:0000313" key="2">
    <source>
        <dbReference type="EMBL" id="MBV7267559.1"/>
    </source>
</evidence>
<keyword evidence="3" id="KW-1185">Reference proteome</keyword>
<comment type="caution">
    <text evidence="2">The sequence shown here is derived from an EMBL/GenBank/DDBJ whole genome shotgun (WGS) entry which is preliminary data.</text>
</comment>
<dbReference type="Proteomes" id="UP000699975">
    <property type="component" value="Unassembled WGS sequence"/>
</dbReference>
<evidence type="ECO:0000256" key="1">
    <source>
        <dbReference type="SAM" id="MobiDB-lite"/>
    </source>
</evidence>
<organism evidence="2 3">
    <name type="scientific">Erythrobacter ani</name>
    <dbReference type="NCBI Taxonomy" id="2827235"/>
    <lineage>
        <taxon>Bacteria</taxon>
        <taxon>Pseudomonadati</taxon>
        <taxon>Pseudomonadota</taxon>
        <taxon>Alphaproteobacteria</taxon>
        <taxon>Sphingomonadales</taxon>
        <taxon>Erythrobacteraceae</taxon>
        <taxon>Erythrobacter/Porphyrobacter group</taxon>
        <taxon>Erythrobacter</taxon>
    </lineage>
</organism>
<accession>A0ABS6SR85</accession>
<evidence type="ECO:0000313" key="3">
    <source>
        <dbReference type="Proteomes" id="UP000699975"/>
    </source>
</evidence>
<feature type="region of interest" description="Disordered" evidence="1">
    <location>
        <begin position="59"/>
        <end position="91"/>
    </location>
</feature>